<keyword evidence="5" id="KW-0949">S-adenosyl-L-methionine</keyword>
<feature type="domain" description="SET" evidence="6">
    <location>
        <begin position="25"/>
        <end position="137"/>
    </location>
</feature>
<gene>
    <name evidence="8" type="ORF">RY831_06775</name>
</gene>
<dbReference type="SUPFAM" id="SSF82199">
    <property type="entry name" value="SET domain"/>
    <property type="match status" value="1"/>
</dbReference>
<sequence length="176" mass="19724">MKTSSTADIASASAVSAASTASDKAYYAVRHSKIHGNGVFAIRKIPEGARIIEYQGKRISWKEAVRRENLKPADCFHTFFFSLESGRIIDGGDEGNDSRWINHSCEPNCEAREEGGKVYIYALRDIRRGEELYYDYGLIMEQRHTPALKKAYQCLCGTPSCRGTLLAPKRRKKQAA</sequence>
<comment type="caution">
    <text evidence="8">The sequence shown here is derived from an EMBL/GenBank/DDBJ whole genome shotgun (WGS) entry which is preliminary data.</text>
</comment>
<evidence type="ECO:0000256" key="2">
    <source>
        <dbReference type="ARBA" id="ARBA00022454"/>
    </source>
</evidence>
<dbReference type="PROSITE" id="PS50280">
    <property type="entry name" value="SET"/>
    <property type="match status" value="1"/>
</dbReference>
<proteinExistence type="predicted"/>
<evidence type="ECO:0000313" key="9">
    <source>
        <dbReference type="Proteomes" id="UP001352263"/>
    </source>
</evidence>
<dbReference type="InterPro" id="IPR050777">
    <property type="entry name" value="SET2_Histone-Lys_MeTrsfase"/>
</dbReference>
<evidence type="ECO:0000313" key="8">
    <source>
        <dbReference type="EMBL" id="MEC4718843.1"/>
    </source>
</evidence>
<accession>A0ABU6J5P2</accession>
<dbReference type="PANTHER" id="PTHR22884">
    <property type="entry name" value="SET DOMAIN PROTEINS"/>
    <property type="match status" value="1"/>
</dbReference>
<evidence type="ECO:0000259" key="6">
    <source>
        <dbReference type="PROSITE" id="PS50280"/>
    </source>
</evidence>
<dbReference type="Proteomes" id="UP001352263">
    <property type="component" value="Unassembled WGS sequence"/>
</dbReference>
<evidence type="ECO:0000259" key="7">
    <source>
        <dbReference type="PROSITE" id="PS50868"/>
    </source>
</evidence>
<reference evidence="8 9" key="1">
    <citation type="submission" date="2023-10" db="EMBL/GenBank/DDBJ databases">
        <title>Noviherbaspirillum sp. CPCC 100848 genome assembly.</title>
        <authorList>
            <person name="Li X.Y."/>
            <person name="Fang X.M."/>
        </authorList>
    </citation>
    <scope>NUCLEOTIDE SEQUENCE [LARGE SCALE GENOMIC DNA]</scope>
    <source>
        <strain evidence="8 9">CPCC 100848</strain>
    </source>
</reference>
<protein>
    <submittedName>
        <fullName evidence="8">SET domain-containing protein-lysine N-methyltransferase</fullName>
    </submittedName>
</protein>
<dbReference type="RefSeq" id="WP_326505563.1">
    <property type="nucleotide sequence ID" value="NZ_JAWIIV010000004.1"/>
</dbReference>
<dbReference type="Gene3D" id="2.170.270.10">
    <property type="entry name" value="SET domain"/>
    <property type="match status" value="1"/>
</dbReference>
<evidence type="ECO:0000256" key="5">
    <source>
        <dbReference type="ARBA" id="ARBA00022691"/>
    </source>
</evidence>
<evidence type="ECO:0000256" key="3">
    <source>
        <dbReference type="ARBA" id="ARBA00022603"/>
    </source>
</evidence>
<dbReference type="InterPro" id="IPR046341">
    <property type="entry name" value="SET_dom_sf"/>
</dbReference>
<feature type="domain" description="Post-SET" evidence="7">
    <location>
        <begin position="150"/>
        <end position="166"/>
    </location>
</feature>
<organism evidence="8 9">
    <name type="scientific">Noviherbaspirillum album</name>
    <dbReference type="NCBI Taxonomy" id="3080276"/>
    <lineage>
        <taxon>Bacteria</taxon>
        <taxon>Pseudomonadati</taxon>
        <taxon>Pseudomonadota</taxon>
        <taxon>Betaproteobacteria</taxon>
        <taxon>Burkholderiales</taxon>
        <taxon>Oxalobacteraceae</taxon>
        <taxon>Noviherbaspirillum</taxon>
    </lineage>
</organism>
<dbReference type="InterPro" id="IPR001214">
    <property type="entry name" value="SET_dom"/>
</dbReference>
<dbReference type="InterPro" id="IPR003616">
    <property type="entry name" value="Post-SET_dom"/>
</dbReference>
<keyword evidence="3" id="KW-0489">Methyltransferase</keyword>
<dbReference type="SMART" id="SM00317">
    <property type="entry name" value="SET"/>
    <property type="match status" value="1"/>
</dbReference>
<keyword evidence="2" id="KW-0158">Chromosome</keyword>
<comment type="subcellular location">
    <subcellularLocation>
        <location evidence="1">Chromosome</location>
    </subcellularLocation>
</comment>
<name>A0ABU6J5P2_9BURK</name>
<evidence type="ECO:0000256" key="4">
    <source>
        <dbReference type="ARBA" id="ARBA00022679"/>
    </source>
</evidence>
<keyword evidence="4" id="KW-0808">Transferase</keyword>
<dbReference type="PROSITE" id="PS50868">
    <property type="entry name" value="POST_SET"/>
    <property type="match status" value="1"/>
</dbReference>
<evidence type="ECO:0000256" key="1">
    <source>
        <dbReference type="ARBA" id="ARBA00004286"/>
    </source>
</evidence>
<keyword evidence="9" id="KW-1185">Reference proteome</keyword>
<dbReference type="EMBL" id="JAWIIV010000004">
    <property type="protein sequence ID" value="MEC4718843.1"/>
    <property type="molecule type" value="Genomic_DNA"/>
</dbReference>
<dbReference type="Pfam" id="PF00856">
    <property type="entry name" value="SET"/>
    <property type="match status" value="1"/>
</dbReference>